<dbReference type="PANTHER" id="PTHR16305:SF35">
    <property type="entry name" value="TRANSCRIPTIONAL ACTIVATOR DOMAIN"/>
    <property type="match status" value="1"/>
</dbReference>
<dbReference type="SUPFAM" id="SSF46894">
    <property type="entry name" value="C-terminal effector domain of the bipartite response regulators"/>
    <property type="match status" value="1"/>
</dbReference>
<keyword evidence="1" id="KW-0547">Nucleotide-binding</keyword>
<keyword evidence="5" id="KW-1185">Reference proteome</keyword>
<dbReference type="GO" id="GO:0005737">
    <property type="term" value="C:cytoplasm"/>
    <property type="evidence" value="ECO:0007669"/>
    <property type="project" value="TreeGrafter"/>
</dbReference>
<dbReference type="Proteomes" id="UP000466785">
    <property type="component" value="Chromosome"/>
</dbReference>
<dbReference type="EMBL" id="AP022570">
    <property type="protein sequence ID" value="BBX49752.1"/>
    <property type="molecule type" value="Genomic_DNA"/>
</dbReference>
<dbReference type="InterPro" id="IPR011990">
    <property type="entry name" value="TPR-like_helical_dom_sf"/>
</dbReference>
<dbReference type="Gene3D" id="1.10.10.10">
    <property type="entry name" value="Winged helix-like DNA-binding domain superfamily/Winged helix DNA-binding domain"/>
    <property type="match status" value="1"/>
</dbReference>
<dbReference type="PROSITE" id="PS50043">
    <property type="entry name" value="HTH_LUXR_2"/>
    <property type="match status" value="1"/>
</dbReference>
<dbReference type="GO" id="GO:0004016">
    <property type="term" value="F:adenylate cyclase activity"/>
    <property type="evidence" value="ECO:0007669"/>
    <property type="project" value="TreeGrafter"/>
</dbReference>
<dbReference type="GO" id="GO:0003677">
    <property type="term" value="F:DNA binding"/>
    <property type="evidence" value="ECO:0007669"/>
    <property type="project" value="InterPro"/>
</dbReference>
<accession>A0A6N4V2E0</accession>
<dbReference type="SUPFAM" id="SSF52540">
    <property type="entry name" value="P-loop containing nucleoside triphosphate hydrolases"/>
    <property type="match status" value="1"/>
</dbReference>
<feature type="domain" description="HTH luxR-type" evidence="3">
    <location>
        <begin position="858"/>
        <end position="923"/>
    </location>
</feature>
<dbReference type="InterPro" id="IPR027417">
    <property type="entry name" value="P-loop_NTPase"/>
</dbReference>
<name>A0A6N4V2E0_9MYCO</name>
<dbReference type="InterPro" id="IPR016032">
    <property type="entry name" value="Sig_transdc_resp-reg_C-effctor"/>
</dbReference>
<dbReference type="Pfam" id="PF00196">
    <property type="entry name" value="GerE"/>
    <property type="match status" value="1"/>
</dbReference>
<dbReference type="RefSeq" id="WP_235682434.1">
    <property type="nucleotide sequence ID" value="NZ_AP022570.1"/>
</dbReference>
<dbReference type="AlphaFoldDB" id="A0A6N4V2E0"/>
<dbReference type="PRINTS" id="PR00038">
    <property type="entry name" value="HTHLUXR"/>
</dbReference>
<dbReference type="PANTHER" id="PTHR16305">
    <property type="entry name" value="TESTICULAR SOLUBLE ADENYLYL CYCLASE"/>
    <property type="match status" value="1"/>
</dbReference>
<dbReference type="KEGG" id="mpof:MPOR_07780"/>
<evidence type="ECO:0000256" key="2">
    <source>
        <dbReference type="ARBA" id="ARBA00022840"/>
    </source>
</evidence>
<evidence type="ECO:0000259" key="3">
    <source>
        <dbReference type="PROSITE" id="PS50043"/>
    </source>
</evidence>
<protein>
    <submittedName>
        <fullName evidence="4">Transcriptional regulator</fullName>
    </submittedName>
</protein>
<dbReference type="SUPFAM" id="SSF48452">
    <property type="entry name" value="TPR-like"/>
    <property type="match status" value="2"/>
</dbReference>
<dbReference type="GO" id="GO:0006355">
    <property type="term" value="P:regulation of DNA-templated transcription"/>
    <property type="evidence" value="ECO:0007669"/>
    <property type="project" value="InterPro"/>
</dbReference>
<reference evidence="4 5" key="1">
    <citation type="journal article" date="2019" name="Emerg. Microbes Infect.">
        <title>Comprehensive subspecies identification of 175 nontuberculous mycobacteria species based on 7547 genomic profiles.</title>
        <authorList>
            <person name="Matsumoto Y."/>
            <person name="Kinjo T."/>
            <person name="Motooka D."/>
            <person name="Nabeya D."/>
            <person name="Jung N."/>
            <person name="Uechi K."/>
            <person name="Horii T."/>
            <person name="Iida T."/>
            <person name="Fujita J."/>
            <person name="Nakamura S."/>
        </authorList>
    </citation>
    <scope>NUCLEOTIDE SEQUENCE [LARGE SCALE GENOMIC DNA]</scope>
    <source>
        <strain evidence="4 5">JCM 12603</strain>
    </source>
</reference>
<dbReference type="Gene3D" id="1.25.40.10">
    <property type="entry name" value="Tetratricopeptide repeat domain"/>
    <property type="match status" value="2"/>
</dbReference>
<evidence type="ECO:0000313" key="5">
    <source>
        <dbReference type="Proteomes" id="UP000466785"/>
    </source>
</evidence>
<proteinExistence type="predicted"/>
<evidence type="ECO:0000313" key="4">
    <source>
        <dbReference type="EMBL" id="BBX49752.1"/>
    </source>
</evidence>
<dbReference type="InterPro" id="IPR041664">
    <property type="entry name" value="AAA_16"/>
</dbReference>
<dbReference type="InterPro" id="IPR036388">
    <property type="entry name" value="WH-like_DNA-bd_sf"/>
</dbReference>
<keyword evidence="2" id="KW-0067">ATP-binding</keyword>
<dbReference type="SMART" id="SM00421">
    <property type="entry name" value="HTH_LUXR"/>
    <property type="match status" value="1"/>
</dbReference>
<evidence type="ECO:0000256" key="1">
    <source>
        <dbReference type="ARBA" id="ARBA00022741"/>
    </source>
</evidence>
<organism evidence="4 5">
    <name type="scientific">Mycolicibacterium poriferae</name>
    <dbReference type="NCBI Taxonomy" id="39694"/>
    <lineage>
        <taxon>Bacteria</taxon>
        <taxon>Bacillati</taxon>
        <taxon>Actinomycetota</taxon>
        <taxon>Actinomycetes</taxon>
        <taxon>Mycobacteriales</taxon>
        <taxon>Mycobacteriaceae</taxon>
        <taxon>Mycolicibacterium</taxon>
    </lineage>
</organism>
<dbReference type="CDD" id="cd06170">
    <property type="entry name" value="LuxR_C_like"/>
    <property type="match status" value="1"/>
</dbReference>
<dbReference type="Pfam" id="PF13191">
    <property type="entry name" value="AAA_16"/>
    <property type="match status" value="1"/>
</dbReference>
<gene>
    <name evidence="4" type="ORF">MPOR_07780</name>
</gene>
<sequence>MFQYPVGRIVESERIAGFLRAVESWPAALVLDGEAGIGKSTVWEAGLQRAREAGMHVLSARAWGAESVRAWATVAELLADVTPDIVAELPEVQRGAVTGLLMRDRLDEPADQAPVANSQVLAAAMLSIIDALEQSAPVLIAIDDLQWLDPSSQAVIGFVARRVRRRTALLLTHRTDADAGHASTAWLHLDSVNGIQRMQLHPLTLGGLHEVIAQRLGRSFPRPTVVRIADVSGGNPFYALELARALGNQPLRSDTELPTSLAELVRLRVGALSDEVRAVLLVTASTSDPTVEMISAAMGASVERTVELLESSEGAGVVTVIGNRVRFNHPLLARGVYTDAEPRQRRQVHRRLADLVAETELRARHLALAATTADPVTLAALDQAAAVARHRGAPAEAAELLELAIGLGADSAQRRIQAADNHIRAGDTGTASSILAPAIERSAPGVTRSVAYLLRSAVLIHTQGYLRGIDDLQSALADASGDAMLTAFVRTMLAFAQVRADLYDEATANAREALAEAERLGVDQLISSALAVNAWIDCLCGRDYDRAAMRRALELEAVELDAPVTLSAGAINAVLLIWTGEVEDAAVQLQAVRDRLLDRGADTEMLWVSLNAVMLGILRGDYAAAAADARDTVERAERLGGAHVMSIALTMRGAVAAYTGDDEAARTDLRTALELANSCRSPYADLASALLAFLEVSVGAYEAALDTLEPMLRVFDTVPGAEFASKGYLPDAVEALVAVGRWEQAEPLAAALEDTGRRFHRPWQLAVGARCRSMVLLAAGKVVEAEAAAAEAMRHHQRLAMPFERARTQLVCAQIQRRRRRRRAAEAQFAEALGTFERLGAALWARRAEAGAGPVGVDADAGRALTGTERRIAELAASGLTNREMAAELYVSPKTVEAHLTQVYRKLGIRSRAELGRVMGRSAR</sequence>
<dbReference type="InterPro" id="IPR000792">
    <property type="entry name" value="Tscrpt_reg_LuxR_C"/>
</dbReference>
<dbReference type="GO" id="GO:0005524">
    <property type="term" value="F:ATP binding"/>
    <property type="evidence" value="ECO:0007669"/>
    <property type="project" value="UniProtKB-KW"/>
</dbReference>